<accession>A0A6P5APP9</accession>
<dbReference type="PANTHER" id="PTHR24104">
    <property type="entry name" value="E3 UBIQUITIN-PROTEIN LIGASE NHLRC1-RELATED"/>
    <property type="match status" value="1"/>
</dbReference>
<feature type="region of interest" description="Disordered" evidence="3">
    <location>
        <begin position="99"/>
        <end position="122"/>
    </location>
</feature>
<sequence>METSGKVTEDDIFHFDFVSTLQRISDELTEKKTRLLKLYCSHLIPKGVAEGLPDAIDVFQKLIELDKIDPYNLEFLEEILRRIGRADLVRDVVRPFQSSEREIPENPELQPGTSTDGASADGATSDLRVVLNGPTGMTNETVNHHKYNLRSLTGAGGSQVKFRGYKKHESILMHYTIPRESTVVLRLMADNSDPRLVFMGVKSLQIDAEAPIEVTRAELFNDIKRQRTVDDMEVGCIPRIKQQRAPRNRTRLSALNLFSDTLPLHLQIAESLEYPSIQNLRKANVGFKTEVAKESREGTTRGEGDAVAKGKEETTAITGSDRAGDEKEKLQTEHKQSTVAGAEGATRHATAASFQGGITYGGKGSEPGKFKEPRGIVVSCSNEIFVADRGNKRVQVHNTEGVYLRHFPTVLLGTKNNLISPSDVAMNGKGALVVVGKDDHESTELIAQYSTDGTALAQFELQKSKRFPRRVAVDLRNNHILVTDNEGGEVQVFCPDGSPLRRFGHPQGEMTSPRYITVDGEGNILVTDWDTHSVYMYDESGNFLLKFGGEGRGEGQLMYPSGICTDSIGRIIVADSGNGRVQMFTRHGEYVRTIKTGSRIISLGGIAVGPERQLVLADLTSHSLTVFQNYL</sequence>
<feature type="region of interest" description="Disordered" evidence="3">
    <location>
        <begin position="293"/>
        <end position="348"/>
    </location>
</feature>
<dbReference type="InterPro" id="IPR011029">
    <property type="entry name" value="DEATH-like_dom_sf"/>
</dbReference>
<dbReference type="Pfam" id="PF20694">
    <property type="entry name" value="TRADD-like_N"/>
    <property type="match status" value="1"/>
</dbReference>
<feature type="repeat" description="NHL" evidence="2">
    <location>
        <begin position="544"/>
        <end position="587"/>
    </location>
</feature>
<dbReference type="Pfam" id="PF01335">
    <property type="entry name" value="DED"/>
    <property type="match status" value="1"/>
</dbReference>
<feature type="repeat" description="NHL" evidence="2">
    <location>
        <begin position="357"/>
        <end position="400"/>
    </location>
</feature>
<dbReference type="InterPro" id="IPR001875">
    <property type="entry name" value="DED_dom"/>
</dbReference>
<dbReference type="CDD" id="cd00045">
    <property type="entry name" value="DED"/>
    <property type="match status" value="1"/>
</dbReference>
<reference evidence="6" key="1">
    <citation type="submission" date="2025-08" db="UniProtKB">
        <authorList>
            <consortium name="RefSeq"/>
        </authorList>
    </citation>
    <scope>IDENTIFICATION</scope>
    <source>
        <tissue evidence="6">Gonad</tissue>
    </source>
</reference>
<proteinExistence type="predicted"/>
<dbReference type="SUPFAM" id="SSF47986">
    <property type="entry name" value="DEATH domain"/>
    <property type="match status" value="1"/>
</dbReference>
<feature type="repeat" description="NHL" evidence="2">
    <location>
        <begin position="500"/>
        <end position="540"/>
    </location>
</feature>
<gene>
    <name evidence="6" type="primary">LOC109485833</name>
</gene>
<dbReference type="GO" id="GO:0042981">
    <property type="term" value="P:regulation of apoptotic process"/>
    <property type="evidence" value="ECO:0007669"/>
    <property type="project" value="InterPro"/>
</dbReference>
<feature type="compositionally biased region" description="Basic and acidic residues" evidence="3">
    <location>
        <begin position="322"/>
        <end position="336"/>
    </location>
</feature>
<dbReference type="Pfam" id="PF01436">
    <property type="entry name" value="NHL"/>
    <property type="match status" value="3"/>
</dbReference>
<dbReference type="PROSITE" id="PS50168">
    <property type="entry name" value="DED"/>
    <property type="match status" value="1"/>
</dbReference>
<feature type="repeat" description="NHL" evidence="2">
    <location>
        <begin position="466"/>
        <end position="496"/>
    </location>
</feature>
<dbReference type="Gene3D" id="2.120.10.30">
    <property type="entry name" value="TolB, C-terminal domain"/>
    <property type="match status" value="1"/>
</dbReference>
<dbReference type="GeneID" id="109485833"/>
<keyword evidence="5" id="KW-1185">Reference proteome</keyword>
<dbReference type="GO" id="GO:0000209">
    <property type="term" value="P:protein polyubiquitination"/>
    <property type="evidence" value="ECO:0007669"/>
    <property type="project" value="TreeGrafter"/>
</dbReference>
<protein>
    <submittedName>
        <fullName evidence="6">Uncharacterized protein LOC109485833</fullName>
    </submittedName>
</protein>
<evidence type="ECO:0000313" key="5">
    <source>
        <dbReference type="Proteomes" id="UP000515135"/>
    </source>
</evidence>
<evidence type="ECO:0000256" key="3">
    <source>
        <dbReference type="SAM" id="MobiDB-lite"/>
    </source>
</evidence>
<dbReference type="SUPFAM" id="SSF101898">
    <property type="entry name" value="NHL repeat"/>
    <property type="match status" value="1"/>
</dbReference>
<dbReference type="InterPro" id="IPR001258">
    <property type="entry name" value="NHL_repeat"/>
</dbReference>
<evidence type="ECO:0000259" key="4">
    <source>
        <dbReference type="PROSITE" id="PS50168"/>
    </source>
</evidence>
<dbReference type="PANTHER" id="PTHR24104:SF50">
    <property type="entry name" value="SMP-30_GLUCONOLACTONASE_LRE-LIKE REGION DOMAIN-CONTAINING PROTEIN"/>
    <property type="match status" value="1"/>
</dbReference>
<evidence type="ECO:0000256" key="1">
    <source>
        <dbReference type="ARBA" id="ARBA00022737"/>
    </source>
</evidence>
<dbReference type="SMART" id="SM00031">
    <property type="entry name" value="DED"/>
    <property type="match status" value="1"/>
</dbReference>
<dbReference type="FunFam" id="2.120.10.30:FF:000064">
    <property type="entry name" value="Uncharacterized protein"/>
    <property type="match status" value="1"/>
</dbReference>
<dbReference type="AlphaFoldDB" id="A0A6P5APP9"/>
<dbReference type="InterPro" id="IPR050952">
    <property type="entry name" value="TRIM-NHL_E3_ligases"/>
</dbReference>
<dbReference type="GO" id="GO:0043161">
    <property type="term" value="P:proteasome-mediated ubiquitin-dependent protein catabolic process"/>
    <property type="evidence" value="ECO:0007669"/>
    <property type="project" value="TreeGrafter"/>
</dbReference>
<organism evidence="5 6">
    <name type="scientific">Branchiostoma belcheri</name>
    <name type="common">Amphioxus</name>
    <dbReference type="NCBI Taxonomy" id="7741"/>
    <lineage>
        <taxon>Eukaryota</taxon>
        <taxon>Metazoa</taxon>
        <taxon>Chordata</taxon>
        <taxon>Cephalochordata</taxon>
        <taxon>Leptocardii</taxon>
        <taxon>Amphioxiformes</taxon>
        <taxon>Branchiostomatidae</taxon>
        <taxon>Branchiostoma</taxon>
    </lineage>
</organism>
<evidence type="ECO:0000256" key="2">
    <source>
        <dbReference type="PROSITE-ProRule" id="PRU00504"/>
    </source>
</evidence>
<dbReference type="Proteomes" id="UP000515135">
    <property type="component" value="Unplaced"/>
</dbReference>
<evidence type="ECO:0000313" key="6">
    <source>
        <dbReference type="RefSeq" id="XP_019645067.1"/>
    </source>
</evidence>
<feature type="domain" description="DED" evidence="4">
    <location>
        <begin position="16"/>
        <end position="94"/>
    </location>
</feature>
<dbReference type="OrthoDB" id="342730at2759"/>
<dbReference type="Gene3D" id="1.10.533.10">
    <property type="entry name" value="Death Domain, Fas"/>
    <property type="match status" value="1"/>
</dbReference>
<dbReference type="InterPro" id="IPR011042">
    <property type="entry name" value="6-blade_b-propeller_TolB-like"/>
</dbReference>
<feature type="compositionally biased region" description="Basic and acidic residues" evidence="3">
    <location>
        <begin position="293"/>
        <end position="314"/>
    </location>
</feature>
<dbReference type="PROSITE" id="PS51125">
    <property type="entry name" value="NHL"/>
    <property type="match status" value="4"/>
</dbReference>
<dbReference type="KEGG" id="bbel:109485833"/>
<dbReference type="RefSeq" id="XP_019645067.1">
    <property type="nucleotide sequence ID" value="XM_019789508.1"/>
</dbReference>
<dbReference type="GO" id="GO:0061630">
    <property type="term" value="F:ubiquitin protein ligase activity"/>
    <property type="evidence" value="ECO:0007669"/>
    <property type="project" value="TreeGrafter"/>
</dbReference>
<keyword evidence="1" id="KW-0677">Repeat</keyword>
<dbReference type="InterPro" id="IPR049341">
    <property type="entry name" value="TRADD-like_N"/>
</dbReference>
<name>A0A6P5APP9_BRABE</name>